<proteinExistence type="predicted"/>
<dbReference type="Proteomes" id="UP000076962">
    <property type="component" value="Unassembled WGS sequence"/>
</dbReference>
<evidence type="ECO:0000313" key="1">
    <source>
        <dbReference type="EMBL" id="OAD20260.1"/>
    </source>
</evidence>
<evidence type="ECO:0000313" key="2">
    <source>
        <dbReference type="Proteomes" id="UP000076962"/>
    </source>
</evidence>
<dbReference type="AlphaFoldDB" id="A0A176RWX5"/>
<accession>A0A176RWX5</accession>
<protein>
    <submittedName>
        <fullName evidence="1">Uncharacterized protein</fullName>
    </submittedName>
</protein>
<reference evidence="1 2" key="1">
    <citation type="submission" date="2016-05" db="EMBL/GenBank/DDBJ databases">
        <title>Single-cell genome of chain-forming Candidatus Thiomargarita nelsonii and comparison to other large sulfur-oxidizing bacteria.</title>
        <authorList>
            <person name="Winkel M."/>
            <person name="Salman V."/>
            <person name="Woyke T."/>
            <person name="Schulz-Vogt H."/>
            <person name="Richter M."/>
            <person name="Flood B."/>
            <person name="Bailey J."/>
            <person name="Amann R."/>
            <person name="Mussmann M."/>
        </authorList>
    </citation>
    <scope>NUCLEOTIDE SEQUENCE [LARGE SCALE GENOMIC DNA]</scope>
    <source>
        <strain evidence="1 2">THI036</strain>
    </source>
</reference>
<name>A0A176RWX5_9GAMM</name>
<dbReference type="EMBL" id="LUTY01002500">
    <property type="protein sequence ID" value="OAD20260.1"/>
    <property type="molecule type" value="Genomic_DNA"/>
</dbReference>
<gene>
    <name evidence="1" type="ORF">THIOM_004060</name>
</gene>
<sequence>MLAHFVPTSMPRAPLKIKKFQSPTLAVPAQTSTSFPLYRSISCFNRLHWRCRLKPTMQKKLILSIG</sequence>
<comment type="caution">
    <text evidence="1">The sequence shown here is derived from an EMBL/GenBank/DDBJ whole genome shotgun (WGS) entry which is preliminary data.</text>
</comment>
<organism evidence="1 2">
    <name type="scientific">Candidatus Thiomargarita nelsonii</name>
    <dbReference type="NCBI Taxonomy" id="1003181"/>
    <lineage>
        <taxon>Bacteria</taxon>
        <taxon>Pseudomonadati</taxon>
        <taxon>Pseudomonadota</taxon>
        <taxon>Gammaproteobacteria</taxon>
        <taxon>Thiotrichales</taxon>
        <taxon>Thiotrichaceae</taxon>
        <taxon>Thiomargarita</taxon>
    </lineage>
</organism>
<keyword evidence="2" id="KW-1185">Reference proteome</keyword>